<reference evidence="1" key="1">
    <citation type="submission" date="2021-01" db="EMBL/GenBank/DDBJ databases">
        <title>Fulvivirga kasyanovii gen. nov., sp nov., a novel member of the phylum Bacteroidetes isolated from seawater in a mussel farm.</title>
        <authorList>
            <person name="Zhao L.-H."/>
            <person name="Wang Z.-J."/>
        </authorList>
    </citation>
    <scope>NUCLEOTIDE SEQUENCE</scope>
    <source>
        <strain evidence="1">29W222</strain>
    </source>
</reference>
<dbReference type="RefSeq" id="WP_202855631.1">
    <property type="nucleotide sequence ID" value="NZ_JAEUGD010000023.1"/>
</dbReference>
<protein>
    <submittedName>
        <fullName evidence="1">Class I SAM-dependent methyltransferase</fullName>
    </submittedName>
</protein>
<dbReference type="PANTHER" id="PTHR43861">
    <property type="entry name" value="TRANS-ACONITATE 2-METHYLTRANSFERASE-RELATED"/>
    <property type="match status" value="1"/>
</dbReference>
<dbReference type="Proteomes" id="UP000614216">
    <property type="component" value="Unassembled WGS sequence"/>
</dbReference>
<keyword evidence="1" id="KW-0489">Methyltransferase</keyword>
<dbReference type="Pfam" id="PF13489">
    <property type="entry name" value="Methyltransf_23"/>
    <property type="match status" value="1"/>
</dbReference>
<dbReference type="AlphaFoldDB" id="A0A937FXA3"/>
<sequence length="294" mass="33880">MFEKLTNCPLCNSGRFNNYLRCKDYTVSGKDFNLVACAECKFIYTNPRPRPQDLHLYYESKDYISHSNESNSPINFIYKLARNFTLKRKVKLVNSLSQKGTILDIGCGTGHFITACQQDGWSIKGVEPDSKARTIAAQKTGIDIVDDISNINETQYDLISMWHVLEHIPNLNEFFQQLLCKVKKDGKLIIAVPNYKSHDAQHYKKYWAAYDVPRHLYHFDQTAMTQLADKYQLKVNKILPMSLDAYYVSLLSESYKGTGILKYIKAPYRGFISNMKAKSNNLNYSSLIYILTKK</sequence>
<gene>
    <name evidence="1" type="ORF">JMN32_07190</name>
</gene>
<dbReference type="GO" id="GO:0032259">
    <property type="term" value="P:methylation"/>
    <property type="evidence" value="ECO:0007669"/>
    <property type="project" value="UniProtKB-KW"/>
</dbReference>
<dbReference type="SUPFAM" id="SSF53335">
    <property type="entry name" value="S-adenosyl-L-methionine-dependent methyltransferases"/>
    <property type="match status" value="1"/>
</dbReference>
<name>A0A937FXA3_9BACT</name>
<dbReference type="InterPro" id="IPR029063">
    <property type="entry name" value="SAM-dependent_MTases_sf"/>
</dbReference>
<comment type="caution">
    <text evidence="1">The sequence shown here is derived from an EMBL/GenBank/DDBJ whole genome shotgun (WGS) entry which is preliminary data.</text>
</comment>
<evidence type="ECO:0000313" key="2">
    <source>
        <dbReference type="Proteomes" id="UP000614216"/>
    </source>
</evidence>
<organism evidence="1 2">
    <name type="scientific">Fulvivirga marina</name>
    <dbReference type="NCBI Taxonomy" id="2494733"/>
    <lineage>
        <taxon>Bacteria</taxon>
        <taxon>Pseudomonadati</taxon>
        <taxon>Bacteroidota</taxon>
        <taxon>Cytophagia</taxon>
        <taxon>Cytophagales</taxon>
        <taxon>Fulvivirgaceae</taxon>
        <taxon>Fulvivirga</taxon>
    </lineage>
</organism>
<keyword evidence="2" id="KW-1185">Reference proteome</keyword>
<keyword evidence="1" id="KW-0808">Transferase</keyword>
<dbReference type="GO" id="GO:0008168">
    <property type="term" value="F:methyltransferase activity"/>
    <property type="evidence" value="ECO:0007669"/>
    <property type="project" value="UniProtKB-KW"/>
</dbReference>
<dbReference type="CDD" id="cd02440">
    <property type="entry name" value="AdoMet_MTases"/>
    <property type="match status" value="1"/>
</dbReference>
<dbReference type="EMBL" id="JAEUGD010000023">
    <property type="protein sequence ID" value="MBL6446085.1"/>
    <property type="molecule type" value="Genomic_DNA"/>
</dbReference>
<accession>A0A937FXA3</accession>
<proteinExistence type="predicted"/>
<dbReference type="PANTHER" id="PTHR43861:SF6">
    <property type="entry name" value="METHYLTRANSFERASE TYPE 11"/>
    <property type="match status" value="1"/>
</dbReference>
<evidence type="ECO:0000313" key="1">
    <source>
        <dbReference type="EMBL" id="MBL6446085.1"/>
    </source>
</evidence>
<dbReference type="Gene3D" id="3.40.50.150">
    <property type="entry name" value="Vaccinia Virus protein VP39"/>
    <property type="match status" value="1"/>
</dbReference>